<keyword evidence="3" id="KW-0227">DNA damage</keyword>
<accession>A0ABS2DEK6</accession>
<dbReference type="Proteomes" id="UP001518925">
    <property type="component" value="Unassembled WGS sequence"/>
</dbReference>
<proteinExistence type="predicted"/>
<dbReference type="InterPro" id="IPR051912">
    <property type="entry name" value="Alkylbase_DNA_Glycosylase/TA"/>
</dbReference>
<dbReference type="PANTHER" id="PTHR43003:SF12">
    <property type="entry name" value="DNA-3-METHYLADENINE GLYCOSYLASE"/>
    <property type="match status" value="1"/>
</dbReference>
<keyword evidence="4" id="KW-0234">DNA repair</keyword>
<protein>
    <recommendedName>
        <fullName evidence="2">DNA-3-methyladenine glycosylase II</fullName>
        <ecNumber evidence="2">3.2.2.21</ecNumber>
    </recommendedName>
</protein>
<dbReference type="RefSeq" id="WP_204202262.1">
    <property type="nucleotide sequence ID" value="NZ_JAFELM010000016.1"/>
</dbReference>
<comment type="catalytic activity">
    <reaction evidence="1">
        <text>Hydrolysis of alkylated DNA, releasing 3-methyladenine, 3-methylguanine, 7-methylguanine and 7-methyladenine.</text>
        <dbReference type="EC" id="3.2.2.21"/>
    </reaction>
</comment>
<dbReference type="Gene3D" id="1.10.1670.10">
    <property type="entry name" value="Helix-hairpin-Helix base-excision DNA repair enzymes (C-terminal)"/>
    <property type="match status" value="1"/>
</dbReference>
<dbReference type="InterPro" id="IPR003265">
    <property type="entry name" value="HhH-GPD_domain"/>
</dbReference>
<dbReference type="InterPro" id="IPR023170">
    <property type="entry name" value="HhH_base_excis_C"/>
</dbReference>
<evidence type="ECO:0000313" key="6">
    <source>
        <dbReference type="EMBL" id="MBM6616892.1"/>
    </source>
</evidence>
<name>A0ABS2DEK6_9BACI</name>
<dbReference type="InterPro" id="IPR037046">
    <property type="entry name" value="AlkA_N_sf"/>
</dbReference>
<dbReference type="Pfam" id="PF00730">
    <property type="entry name" value="HhH-GPD"/>
    <property type="match status" value="1"/>
</dbReference>
<dbReference type="InterPro" id="IPR011257">
    <property type="entry name" value="DNA_glycosylase"/>
</dbReference>
<dbReference type="EC" id="3.2.2.21" evidence="2"/>
<evidence type="ECO:0000259" key="5">
    <source>
        <dbReference type="SMART" id="SM00478"/>
    </source>
</evidence>
<comment type="caution">
    <text evidence="6">The sequence shown here is derived from an EMBL/GenBank/DDBJ whole genome shotgun (WGS) entry which is preliminary data.</text>
</comment>
<evidence type="ECO:0000256" key="4">
    <source>
        <dbReference type="ARBA" id="ARBA00023204"/>
    </source>
</evidence>
<evidence type="ECO:0000313" key="7">
    <source>
        <dbReference type="Proteomes" id="UP001518925"/>
    </source>
</evidence>
<dbReference type="EMBL" id="JAFELM010000016">
    <property type="protein sequence ID" value="MBM6616892.1"/>
    <property type="molecule type" value="Genomic_DNA"/>
</dbReference>
<dbReference type="Gene3D" id="3.30.310.20">
    <property type="entry name" value="DNA-3-methyladenine glycosylase AlkA, N-terminal domain"/>
    <property type="match status" value="1"/>
</dbReference>
<dbReference type="SUPFAM" id="SSF48150">
    <property type="entry name" value="DNA-glycosylase"/>
    <property type="match status" value="1"/>
</dbReference>
<sequence>MNWHDGETYIEIFPPQEFNYDECLVFLGRSNKEVLYQIREQMIYKLLKVDQTLVLFRIKFQNNVLYVDFPLETPDKDFRIQVVNYIWEWFDFDFELSQFKKSASGDDILGPISSQYDGLRIICIPDLFEALTWAIIGQQINLTFAYTLKKRFVEVFGESLMYNGETFWCFPTYEKIAAIELEDLTELQFSKRKAEYVIGIANIMATEELSKIKLLEMNDYTQMKETLIRLRGIGAWTADYVLMKCFHQPDAFPISDVGLHQALKQQLELNRKPTIQEIEEIAVNWKGYKAYAVFYLWRSLYGTS</sequence>
<keyword evidence="7" id="KW-1185">Reference proteome</keyword>
<dbReference type="SMART" id="SM00478">
    <property type="entry name" value="ENDO3c"/>
    <property type="match status" value="1"/>
</dbReference>
<dbReference type="CDD" id="cd00056">
    <property type="entry name" value="ENDO3c"/>
    <property type="match status" value="1"/>
</dbReference>
<organism evidence="6 7">
    <name type="scientific">Bacillus suaedaesalsae</name>
    <dbReference type="NCBI Taxonomy" id="2810349"/>
    <lineage>
        <taxon>Bacteria</taxon>
        <taxon>Bacillati</taxon>
        <taxon>Bacillota</taxon>
        <taxon>Bacilli</taxon>
        <taxon>Bacillales</taxon>
        <taxon>Bacillaceae</taxon>
        <taxon>Bacillus</taxon>
    </lineage>
</organism>
<feature type="domain" description="HhH-GPD" evidence="5">
    <location>
        <begin position="136"/>
        <end position="301"/>
    </location>
</feature>
<evidence type="ECO:0000256" key="3">
    <source>
        <dbReference type="ARBA" id="ARBA00022763"/>
    </source>
</evidence>
<dbReference type="PANTHER" id="PTHR43003">
    <property type="entry name" value="DNA-3-METHYLADENINE GLYCOSYLASE"/>
    <property type="match status" value="1"/>
</dbReference>
<evidence type="ECO:0000256" key="1">
    <source>
        <dbReference type="ARBA" id="ARBA00000086"/>
    </source>
</evidence>
<reference evidence="6 7" key="1">
    <citation type="submission" date="2021-02" db="EMBL/GenBank/DDBJ databases">
        <title>Bacillus sp. RD4P76, an endophyte from a halophyte.</title>
        <authorList>
            <person name="Sun J.-Q."/>
        </authorList>
    </citation>
    <scope>NUCLEOTIDE SEQUENCE [LARGE SCALE GENOMIC DNA]</scope>
    <source>
        <strain evidence="6 7">RD4P76</strain>
    </source>
</reference>
<dbReference type="Gene3D" id="1.10.340.30">
    <property type="entry name" value="Hypothetical protein, domain 2"/>
    <property type="match status" value="1"/>
</dbReference>
<evidence type="ECO:0000256" key="2">
    <source>
        <dbReference type="ARBA" id="ARBA00012000"/>
    </source>
</evidence>
<gene>
    <name evidence="6" type="ORF">JR050_04235</name>
</gene>